<dbReference type="AlphaFoldDB" id="A0A5Q4C229"/>
<evidence type="ECO:0000313" key="3">
    <source>
        <dbReference type="Proteomes" id="UP000326340"/>
    </source>
</evidence>
<keyword evidence="1" id="KW-0812">Transmembrane</keyword>
<feature type="transmembrane region" description="Helical" evidence="1">
    <location>
        <begin position="184"/>
        <end position="201"/>
    </location>
</feature>
<dbReference type="OrthoDB" id="4836402at2759"/>
<sequence>MTTTLKRNLLNWSQQSVLAVYSSSPQSRSTTNTSSPSIKLTMFDFFAAVRDFFCDTHNSQSHQDAIAEIAQIVGNTLKTWECVVMGLLAVDLAITLYGIDATISDAVLPVSHEIALVAFTELIILVQLMQILLPVYPAEEFETFAAPQNFTHQGVCRWVAGLFGLQEAEFPGRRPKFEEADPKAFGVFLIPVAAAILWKWRRVRRRQREMRREEQAALVARAFRMWEAWRRDN</sequence>
<comment type="caution">
    <text evidence="2">The sequence shown here is derived from an EMBL/GenBank/DDBJ whole genome shotgun (WGS) entry which is preliminary data.</text>
</comment>
<accession>A0A5Q4C229</accession>
<reference evidence="2 3" key="1">
    <citation type="journal article" date="2019" name="Sci. Rep.">
        <title>Colletotrichum shisoi sp. nov., an anthracnose pathogen of Perilla frutescens in Japan: molecular phylogenetic, morphological and genomic evidence.</title>
        <authorList>
            <person name="Gan P."/>
            <person name="Tsushima A."/>
            <person name="Hiroyama R."/>
            <person name="Narusaka M."/>
            <person name="Takano Y."/>
            <person name="Narusaka Y."/>
            <person name="Kawaradani M."/>
            <person name="Damm U."/>
            <person name="Shirasu K."/>
        </authorList>
    </citation>
    <scope>NUCLEOTIDE SEQUENCE [LARGE SCALE GENOMIC DNA]</scope>
    <source>
        <strain evidence="2 3">PG-2018a</strain>
    </source>
</reference>
<keyword evidence="3" id="KW-1185">Reference proteome</keyword>
<evidence type="ECO:0000313" key="2">
    <source>
        <dbReference type="EMBL" id="TQN73400.1"/>
    </source>
</evidence>
<proteinExistence type="predicted"/>
<evidence type="ECO:0000256" key="1">
    <source>
        <dbReference type="SAM" id="Phobius"/>
    </source>
</evidence>
<dbReference type="Proteomes" id="UP000326340">
    <property type="component" value="Unassembled WGS sequence"/>
</dbReference>
<keyword evidence="1" id="KW-1133">Transmembrane helix</keyword>
<dbReference type="EMBL" id="PUHP01000099">
    <property type="protein sequence ID" value="TQN73400.1"/>
    <property type="molecule type" value="Genomic_DNA"/>
</dbReference>
<name>A0A5Q4C229_9PEZI</name>
<keyword evidence="1" id="KW-0472">Membrane</keyword>
<organism evidence="2 3">
    <name type="scientific">Colletotrichum shisoi</name>
    <dbReference type="NCBI Taxonomy" id="2078593"/>
    <lineage>
        <taxon>Eukaryota</taxon>
        <taxon>Fungi</taxon>
        <taxon>Dikarya</taxon>
        <taxon>Ascomycota</taxon>
        <taxon>Pezizomycotina</taxon>
        <taxon>Sordariomycetes</taxon>
        <taxon>Hypocreomycetidae</taxon>
        <taxon>Glomerellales</taxon>
        <taxon>Glomerellaceae</taxon>
        <taxon>Colletotrichum</taxon>
        <taxon>Colletotrichum destructivum species complex</taxon>
    </lineage>
</organism>
<gene>
    <name evidence="2" type="ORF">CSHISOI_02089</name>
</gene>
<protein>
    <submittedName>
        <fullName evidence="2">Uncharacterized protein</fullName>
    </submittedName>
</protein>